<name>A0A0A8ZWB0_ARUDO</name>
<reference evidence="2" key="1">
    <citation type="submission" date="2014-09" db="EMBL/GenBank/DDBJ databases">
        <authorList>
            <person name="Magalhaes I.L.F."/>
            <person name="Oliveira U."/>
            <person name="Santos F.R."/>
            <person name="Vidigal T.H.D.A."/>
            <person name="Brescovit A.D."/>
            <person name="Santos A.J."/>
        </authorList>
    </citation>
    <scope>NUCLEOTIDE SEQUENCE</scope>
    <source>
        <tissue evidence="2">Shoot tissue taken approximately 20 cm above the soil surface</tissue>
    </source>
</reference>
<dbReference type="InterPro" id="IPR025476">
    <property type="entry name" value="Helitron_helicase-like"/>
</dbReference>
<accession>A0A0A8ZWB0</accession>
<dbReference type="AlphaFoldDB" id="A0A0A8ZWB0"/>
<proteinExistence type="predicted"/>
<dbReference type="Pfam" id="PF14214">
    <property type="entry name" value="Helitron_like_N"/>
    <property type="match status" value="1"/>
</dbReference>
<evidence type="ECO:0000313" key="2">
    <source>
        <dbReference type="EMBL" id="JAD39077.1"/>
    </source>
</evidence>
<feature type="domain" description="Helitron helicase-like" evidence="1">
    <location>
        <begin position="5"/>
        <end position="43"/>
    </location>
</feature>
<dbReference type="EMBL" id="GBRH01258818">
    <property type="protein sequence ID" value="JAD39077.1"/>
    <property type="molecule type" value="Transcribed_RNA"/>
</dbReference>
<organism evidence="2">
    <name type="scientific">Arundo donax</name>
    <name type="common">Giant reed</name>
    <name type="synonym">Donax arundinaceus</name>
    <dbReference type="NCBI Taxonomy" id="35708"/>
    <lineage>
        <taxon>Eukaryota</taxon>
        <taxon>Viridiplantae</taxon>
        <taxon>Streptophyta</taxon>
        <taxon>Embryophyta</taxon>
        <taxon>Tracheophyta</taxon>
        <taxon>Spermatophyta</taxon>
        <taxon>Magnoliopsida</taxon>
        <taxon>Liliopsida</taxon>
        <taxon>Poales</taxon>
        <taxon>Poaceae</taxon>
        <taxon>PACMAD clade</taxon>
        <taxon>Arundinoideae</taxon>
        <taxon>Arundineae</taxon>
        <taxon>Arundo</taxon>
    </lineage>
</organism>
<sequence length="50" mass="5946">MLDEGRDQKPTERPDVVVRVFMLKLRELMTDIRKRQHFGKTKASKHGQTH</sequence>
<evidence type="ECO:0000259" key="1">
    <source>
        <dbReference type="Pfam" id="PF14214"/>
    </source>
</evidence>
<reference evidence="2" key="2">
    <citation type="journal article" date="2015" name="Data Brief">
        <title>Shoot transcriptome of the giant reed, Arundo donax.</title>
        <authorList>
            <person name="Barrero R.A."/>
            <person name="Guerrero F.D."/>
            <person name="Moolhuijzen P."/>
            <person name="Goolsby J.A."/>
            <person name="Tidwell J."/>
            <person name="Bellgard S.E."/>
            <person name="Bellgard M.I."/>
        </authorList>
    </citation>
    <scope>NUCLEOTIDE SEQUENCE</scope>
    <source>
        <tissue evidence="2">Shoot tissue taken approximately 20 cm above the soil surface</tissue>
    </source>
</reference>
<protein>
    <recommendedName>
        <fullName evidence="1">Helitron helicase-like domain-containing protein</fullName>
    </recommendedName>
</protein>